<dbReference type="Gene3D" id="1.10.10.60">
    <property type="entry name" value="Homeodomain-like"/>
    <property type="match status" value="2"/>
</dbReference>
<dbReference type="SUPFAM" id="SSF51215">
    <property type="entry name" value="Regulatory protein AraC"/>
    <property type="match status" value="1"/>
</dbReference>
<organism evidence="5 6">
    <name type="scientific">Alistipes indistinctus YIT 12060</name>
    <dbReference type="NCBI Taxonomy" id="742725"/>
    <lineage>
        <taxon>Bacteria</taxon>
        <taxon>Pseudomonadati</taxon>
        <taxon>Bacteroidota</taxon>
        <taxon>Bacteroidia</taxon>
        <taxon>Bacteroidales</taxon>
        <taxon>Rikenellaceae</taxon>
        <taxon>Alistipes</taxon>
    </lineage>
</organism>
<dbReference type="HOGENOM" id="CLU_000445_88_6_10"/>
<dbReference type="PANTHER" id="PTHR43280:SF30">
    <property type="entry name" value="MMSAB OPERON REGULATORY PROTEIN"/>
    <property type="match status" value="1"/>
</dbReference>
<evidence type="ECO:0000313" key="5">
    <source>
        <dbReference type="EMBL" id="EHB92264.1"/>
    </source>
</evidence>
<dbReference type="PROSITE" id="PS01124">
    <property type="entry name" value="HTH_ARAC_FAMILY_2"/>
    <property type="match status" value="1"/>
</dbReference>
<dbReference type="InterPro" id="IPR009057">
    <property type="entry name" value="Homeodomain-like_sf"/>
</dbReference>
<dbReference type="PANTHER" id="PTHR43280">
    <property type="entry name" value="ARAC-FAMILY TRANSCRIPTIONAL REGULATOR"/>
    <property type="match status" value="1"/>
</dbReference>
<accession>G5H869</accession>
<dbReference type="InterPro" id="IPR003313">
    <property type="entry name" value="AraC-bd"/>
</dbReference>
<dbReference type="InterPro" id="IPR037923">
    <property type="entry name" value="HTH-like"/>
</dbReference>
<dbReference type="eggNOG" id="COG2207">
    <property type="taxonomic scope" value="Bacteria"/>
</dbReference>
<name>G5H869_9BACT</name>
<keyword evidence="2" id="KW-0238">DNA-binding</keyword>
<dbReference type="RefSeq" id="WP_009133935.1">
    <property type="nucleotide sequence ID" value="NZ_CP102250.1"/>
</dbReference>
<dbReference type="OrthoDB" id="9813413at2"/>
<protein>
    <recommendedName>
        <fullName evidence="4">HTH araC/xylS-type domain-containing protein</fullName>
    </recommendedName>
</protein>
<reference evidence="5 6" key="1">
    <citation type="submission" date="2011-08" db="EMBL/GenBank/DDBJ databases">
        <title>The Genome Sequence of Alistipes indistinctus YIT 12060.</title>
        <authorList>
            <consortium name="The Broad Institute Genome Sequencing Platform"/>
            <person name="Earl A."/>
            <person name="Ward D."/>
            <person name="Feldgarden M."/>
            <person name="Gevers D."/>
            <person name="Morotomi M."/>
            <person name="Young S.K."/>
            <person name="Zeng Q."/>
            <person name="Gargeya S."/>
            <person name="Fitzgerald M."/>
            <person name="Haas B."/>
            <person name="Abouelleil A."/>
            <person name="Alvarado L."/>
            <person name="Arachchi H.M."/>
            <person name="Berlin A."/>
            <person name="Brown A."/>
            <person name="Chapman S.B."/>
            <person name="Chen Z."/>
            <person name="Dunbar C."/>
            <person name="Freedman E."/>
            <person name="Gearin G."/>
            <person name="Gellesch M."/>
            <person name="Goldberg J."/>
            <person name="Griggs A."/>
            <person name="Gujja S."/>
            <person name="Heiman D."/>
            <person name="Howarth C."/>
            <person name="Larson L."/>
            <person name="Lui A."/>
            <person name="MacDonald P.J.P."/>
            <person name="Montmayeur A."/>
            <person name="Murphy C."/>
            <person name="Neiman D."/>
            <person name="Pearson M."/>
            <person name="Priest M."/>
            <person name="Roberts A."/>
            <person name="Saif S."/>
            <person name="Shea T."/>
            <person name="Shenoy N."/>
            <person name="Sisk P."/>
            <person name="Stolte C."/>
            <person name="Sykes S."/>
            <person name="Wortman J."/>
            <person name="Nusbaum C."/>
            <person name="Birren B."/>
        </authorList>
    </citation>
    <scope>NUCLEOTIDE SEQUENCE [LARGE SCALE GENOMIC DNA]</scope>
    <source>
        <strain evidence="5 6">YIT 12060</strain>
    </source>
</reference>
<dbReference type="GO" id="GO:0003700">
    <property type="term" value="F:DNA-binding transcription factor activity"/>
    <property type="evidence" value="ECO:0007669"/>
    <property type="project" value="InterPro"/>
</dbReference>
<dbReference type="GO" id="GO:0043565">
    <property type="term" value="F:sequence-specific DNA binding"/>
    <property type="evidence" value="ECO:0007669"/>
    <property type="project" value="InterPro"/>
</dbReference>
<keyword evidence="6" id="KW-1185">Reference proteome</keyword>
<evidence type="ECO:0000256" key="3">
    <source>
        <dbReference type="ARBA" id="ARBA00023163"/>
    </source>
</evidence>
<keyword evidence="3" id="KW-0804">Transcription</keyword>
<gene>
    <name evidence="5" type="ORF">HMPREF9450_01129</name>
</gene>
<dbReference type="SMART" id="SM00342">
    <property type="entry name" value="HTH_ARAC"/>
    <property type="match status" value="1"/>
</dbReference>
<dbReference type="Pfam" id="PF02311">
    <property type="entry name" value="AraC_binding"/>
    <property type="match status" value="1"/>
</dbReference>
<feature type="domain" description="HTH araC/xylS-type" evidence="4">
    <location>
        <begin position="193"/>
        <end position="291"/>
    </location>
</feature>
<sequence>MSTGDIKYLIPADGDELWGLTVTGVGSQVITADEVYPPQNHPQGYFFDVEEGRVLDEFQLLYITDGEGMFTYGEPRVSQRIEEGKMFFLFPGVWHTYRPFENSGWKEYWIGFKGEMIDRLVASGYFSACSPVFDIGLNERIIDLYLKARDIANEDRIGAQPALSGIVMHLLGLMYYRQKSSVLHDEDIIGKVDKAKVVMRENVYENLSPQEVAERVGLGYSGFRKAFREYAGTSPAQYMKELKINEAKLLLATTNTTIKEISYHLKYDNPEYFSISFKRRTGKTPLEYRNFARIKKGAE</sequence>
<evidence type="ECO:0000256" key="1">
    <source>
        <dbReference type="ARBA" id="ARBA00023015"/>
    </source>
</evidence>
<dbReference type="AlphaFoldDB" id="G5H869"/>
<comment type="caution">
    <text evidence="5">The sequence shown here is derived from an EMBL/GenBank/DDBJ whole genome shotgun (WGS) entry which is preliminary data.</text>
</comment>
<dbReference type="EMBL" id="ADLD01000011">
    <property type="protein sequence ID" value="EHB92264.1"/>
    <property type="molecule type" value="Genomic_DNA"/>
</dbReference>
<keyword evidence="1" id="KW-0805">Transcription regulation</keyword>
<evidence type="ECO:0000313" key="6">
    <source>
        <dbReference type="Proteomes" id="UP000006008"/>
    </source>
</evidence>
<dbReference type="GeneID" id="92815846"/>
<dbReference type="PATRIC" id="fig|742725.3.peg.1194"/>
<dbReference type="STRING" id="742725.HMPREF9450_01129"/>
<dbReference type="Proteomes" id="UP000006008">
    <property type="component" value="Unassembled WGS sequence"/>
</dbReference>
<evidence type="ECO:0000256" key="2">
    <source>
        <dbReference type="ARBA" id="ARBA00023125"/>
    </source>
</evidence>
<dbReference type="SUPFAM" id="SSF46689">
    <property type="entry name" value="Homeodomain-like"/>
    <property type="match status" value="2"/>
</dbReference>
<dbReference type="InterPro" id="IPR018060">
    <property type="entry name" value="HTH_AraC"/>
</dbReference>
<proteinExistence type="predicted"/>
<evidence type="ECO:0000259" key="4">
    <source>
        <dbReference type="PROSITE" id="PS01124"/>
    </source>
</evidence>
<dbReference type="Pfam" id="PF12833">
    <property type="entry name" value="HTH_18"/>
    <property type="match status" value="1"/>
</dbReference>